<dbReference type="GO" id="GO:0016780">
    <property type="term" value="F:phosphotransferase activity, for other substituted phosphate groups"/>
    <property type="evidence" value="ECO:0007669"/>
    <property type="project" value="TreeGrafter"/>
</dbReference>
<comment type="similarity">
    <text evidence="2">Belongs to the bacterial sugar transferase family.</text>
</comment>
<evidence type="ECO:0000256" key="8">
    <source>
        <dbReference type="ARBA" id="ARBA00023169"/>
    </source>
</evidence>
<keyword evidence="12" id="KW-1185">Reference proteome</keyword>
<feature type="domain" description="Bacterial sugar transferase" evidence="10">
    <location>
        <begin position="28"/>
        <end position="218"/>
    </location>
</feature>
<gene>
    <name evidence="11" type="ORF">GL284_09300</name>
</gene>
<evidence type="ECO:0000256" key="4">
    <source>
        <dbReference type="ARBA" id="ARBA00022679"/>
    </source>
</evidence>
<evidence type="ECO:0000313" key="11">
    <source>
        <dbReference type="EMBL" id="MTH64468.1"/>
    </source>
</evidence>
<dbReference type="AlphaFoldDB" id="A0A6L6IXY9"/>
<organism evidence="11 12">
    <name type="scientific">Paracoccus shanxieyensis</name>
    <dbReference type="NCBI Taxonomy" id="2675752"/>
    <lineage>
        <taxon>Bacteria</taxon>
        <taxon>Pseudomonadati</taxon>
        <taxon>Pseudomonadota</taxon>
        <taxon>Alphaproteobacteria</taxon>
        <taxon>Rhodobacterales</taxon>
        <taxon>Paracoccaceae</taxon>
        <taxon>Paracoccus</taxon>
    </lineage>
</organism>
<evidence type="ECO:0000256" key="7">
    <source>
        <dbReference type="ARBA" id="ARBA00023136"/>
    </source>
</evidence>
<reference evidence="11 12" key="1">
    <citation type="submission" date="2019-11" db="EMBL/GenBank/DDBJ databases">
        <authorList>
            <person name="Dong K."/>
        </authorList>
    </citation>
    <scope>NUCLEOTIDE SEQUENCE [LARGE SCALE GENOMIC DNA]</scope>
    <source>
        <strain evidence="11 12">DK608</strain>
    </source>
</reference>
<dbReference type="Proteomes" id="UP000478740">
    <property type="component" value="Unassembled WGS sequence"/>
</dbReference>
<comment type="caution">
    <text evidence="11">The sequence shown here is derived from an EMBL/GenBank/DDBJ whole genome shotgun (WGS) entry which is preliminary data.</text>
</comment>
<evidence type="ECO:0000256" key="6">
    <source>
        <dbReference type="ARBA" id="ARBA00022989"/>
    </source>
</evidence>
<keyword evidence="7 9" id="KW-0472">Membrane</keyword>
<evidence type="ECO:0000256" key="5">
    <source>
        <dbReference type="ARBA" id="ARBA00022692"/>
    </source>
</evidence>
<dbReference type="Pfam" id="PF02397">
    <property type="entry name" value="Bac_transf"/>
    <property type="match status" value="1"/>
</dbReference>
<dbReference type="PANTHER" id="PTHR30576">
    <property type="entry name" value="COLANIC BIOSYNTHESIS UDP-GLUCOSE LIPID CARRIER TRANSFERASE"/>
    <property type="match status" value="1"/>
</dbReference>
<dbReference type="GO" id="GO:0005886">
    <property type="term" value="C:plasma membrane"/>
    <property type="evidence" value="ECO:0007669"/>
    <property type="project" value="UniProtKB-SubCell"/>
</dbReference>
<evidence type="ECO:0000256" key="1">
    <source>
        <dbReference type="ARBA" id="ARBA00004236"/>
    </source>
</evidence>
<evidence type="ECO:0000256" key="3">
    <source>
        <dbReference type="ARBA" id="ARBA00022475"/>
    </source>
</evidence>
<evidence type="ECO:0000313" key="12">
    <source>
        <dbReference type="Proteomes" id="UP000478740"/>
    </source>
</evidence>
<keyword evidence="5 9" id="KW-0812">Transmembrane</keyword>
<keyword evidence="8" id="KW-0270">Exopolysaccharide synthesis</keyword>
<protein>
    <submittedName>
        <fullName evidence="11">Sugar transferase</fullName>
    </submittedName>
</protein>
<dbReference type="InterPro" id="IPR003362">
    <property type="entry name" value="Bact_transf"/>
</dbReference>
<feature type="transmembrane region" description="Helical" evidence="9">
    <location>
        <begin position="33"/>
        <end position="54"/>
    </location>
</feature>
<sequence>MDRHALGAQPRLSPGPVSGRNWYNVAGKRTLDVTGAFTIGMVFLPIILVVAFFVRMQGKGMIFGHERVGRNGRKFRCLKFRTMVPNAEQRLQDLIANDPIARKEWEEHRKLDKDPRITKLGQTLRKTSLDELPQLWNVIRGDMSLVGPRPVTAPELERYGESVHHYHAVRPGLTGMWQVSGRNDVSYDERVRLDRDYAQSHSLTKDISILARTVMVVVGATGK</sequence>
<keyword evidence="6 9" id="KW-1133">Transmembrane helix</keyword>
<keyword evidence="3" id="KW-1003">Cell membrane</keyword>
<dbReference type="GO" id="GO:0000271">
    <property type="term" value="P:polysaccharide biosynthetic process"/>
    <property type="evidence" value="ECO:0007669"/>
    <property type="project" value="UniProtKB-KW"/>
</dbReference>
<dbReference type="PANTHER" id="PTHR30576:SF4">
    <property type="entry name" value="UNDECAPRENYL-PHOSPHATE GALACTOSE PHOSPHOTRANSFERASE"/>
    <property type="match status" value="1"/>
</dbReference>
<dbReference type="EMBL" id="WMII01000007">
    <property type="protein sequence ID" value="MTH64468.1"/>
    <property type="molecule type" value="Genomic_DNA"/>
</dbReference>
<evidence type="ECO:0000256" key="9">
    <source>
        <dbReference type="SAM" id="Phobius"/>
    </source>
</evidence>
<accession>A0A6L6IXY9</accession>
<name>A0A6L6IXY9_9RHOB</name>
<comment type="subcellular location">
    <subcellularLocation>
        <location evidence="1">Cell membrane</location>
    </subcellularLocation>
</comment>
<keyword evidence="4 11" id="KW-0808">Transferase</keyword>
<proteinExistence type="inferred from homology"/>
<evidence type="ECO:0000259" key="10">
    <source>
        <dbReference type="Pfam" id="PF02397"/>
    </source>
</evidence>
<evidence type="ECO:0000256" key="2">
    <source>
        <dbReference type="ARBA" id="ARBA00006464"/>
    </source>
</evidence>